<accession>A0A2Z3GZT5</accession>
<gene>
    <name evidence="2" type="ORF">C1280_19635</name>
</gene>
<feature type="signal peptide" evidence="1">
    <location>
        <begin position="1"/>
        <end position="23"/>
    </location>
</feature>
<keyword evidence="1" id="KW-0732">Signal</keyword>
<keyword evidence="3" id="KW-1185">Reference proteome</keyword>
<feature type="chain" id="PRO_5016232644" evidence="1">
    <location>
        <begin position="24"/>
        <end position="122"/>
    </location>
</feature>
<evidence type="ECO:0000256" key="1">
    <source>
        <dbReference type="SAM" id="SignalP"/>
    </source>
</evidence>
<organism evidence="2 3">
    <name type="scientific">Gemmata obscuriglobus</name>
    <dbReference type="NCBI Taxonomy" id="114"/>
    <lineage>
        <taxon>Bacteria</taxon>
        <taxon>Pseudomonadati</taxon>
        <taxon>Planctomycetota</taxon>
        <taxon>Planctomycetia</taxon>
        <taxon>Gemmatales</taxon>
        <taxon>Gemmataceae</taxon>
        <taxon>Gemmata</taxon>
    </lineage>
</organism>
<proteinExistence type="predicted"/>
<dbReference type="AlphaFoldDB" id="A0A2Z3GZT5"/>
<protein>
    <submittedName>
        <fullName evidence="2">Uncharacterized protein</fullName>
    </submittedName>
</protein>
<reference evidence="2 3" key="1">
    <citation type="submission" date="2018-01" db="EMBL/GenBank/DDBJ databases">
        <title>G. obscuriglobus.</title>
        <authorList>
            <person name="Franke J."/>
            <person name="Blomberg W."/>
            <person name="Selmecki A."/>
        </authorList>
    </citation>
    <scope>NUCLEOTIDE SEQUENCE [LARGE SCALE GENOMIC DNA]</scope>
    <source>
        <strain evidence="2 3">DSM 5831</strain>
    </source>
</reference>
<dbReference type="RefSeq" id="WP_010040360.1">
    <property type="nucleotide sequence ID" value="NZ_CP025958.1"/>
</dbReference>
<evidence type="ECO:0000313" key="2">
    <source>
        <dbReference type="EMBL" id="AWM38978.1"/>
    </source>
</evidence>
<dbReference type="PROSITE" id="PS51257">
    <property type="entry name" value="PROKAR_LIPOPROTEIN"/>
    <property type="match status" value="1"/>
</dbReference>
<sequence>MRSLARFALLAALGSGCLTPWNAPSADAVVITQRGNTTTLGVASHEVMYPIPFVSPPVLEVDPADKATILHLEEKADRFVVTAAPVEVWRTSTTLKWKATGSVPRSAAVVGLVFPDASSPRR</sequence>
<dbReference type="Proteomes" id="UP000245802">
    <property type="component" value="Chromosome"/>
</dbReference>
<dbReference type="KEGG" id="gog:C1280_19635"/>
<dbReference type="EMBL" id="CP025958">
    <property type="protein sequence ID" value="AWM38978.1"/>
    <property type="molecule type" value="Genomic_DNA"/>
</dbReference>
<evidence type="ECO:0000313" key="3">
    <source>
        <dbReference type="Proteomes" id="UP000245802"/>
    </source>
</evidence>
<name>A0A2Z3GZT5_9BACT</name>